<proteinExistence type="predicted"/>
<dbReference type="Proteomes" id="UP001497525">
    <property type="component" value="Unassembled WGS sequence"/>
</dbReference>
<dbReference type="EMBL" id="CAXLJL010000290">
    <property type="protein sequence ID" value="CAL5136250.1"/>
    <property type="molecule type" value="Genomic_DNA"/>
</dbReference>
<comment type="caution">
    <text evidence="2">The sequence shown here is derived from an EMBL/GenBank/DDBJ whole genome shotgun (WGS) entry which is preliminary data.</text>
</comment>
<feature type="compositionally biased region" description="Basic residues" evidence="1">
    <location>
        <begin position="176"/>
        <end position="186"/>
    </location>
</feature>
<evidence type="ECO:0000313" key="2">
    <source>
        <dbReference type="EMBL" id="CAL5136250.1"/>
    </source>
</evidence>
<name>A0AAV2TGJ3_CALDB</name>
<sequence length="186" mass="21359">MKKFTTNHGKQKSLSMDEQNVSELGISKNLLQMNFMRRTLVAKEKLVSAAAPDLLPNPEEYSFKLPASVKDHLKKLACIIKQRPEVRHECSVFRIHGLPPGFRKSFGGFNPSSRLQSVEGFEEKNTTKPKLNYFMAKYNLDEFEEQRLLASETKSSVDRRGMRRSLRNLADGPPTKRSKKRKSYPN</sequence>
<evidence type="ECO:0000256" key="1">
    <source>
        <dbReference type="SAM" id="MobiDB-lite"/>
    </source>
</evidence>
<evidence type="ECO:0000313" key="3">
    <source>
        <dbReference type="Proteomes" id="UP001497525"/>
    </source>
</evidence>
<accession>A0AAV2TGJ3</accession>
<feature type="region of interest" description="Disordered" evidence="1">
    <location>
        <begin position="153"/>
        <end position="186"/>
    </location>
</feature>
<protein>
    <submittedName>
        <fullName evidence="2">Uncharacterized protein</fullName>
    </submittedName>
</protein>
<organism evidence="2 3">
    <name type="scientific">Calicophoron daubneyi</name>
    <name type="common">Rumen fluke</name>
    <name type="synonym">Paramphistomum daubneyi</name>
    <dbReference type="NCBI Taxonomy" id="300641"/>
    <lineage>
        <taxon>Eukaryota</taxon>
        <taxon>Metazoa</taxon>
        <taxon>Spiralia</taxon>
        <taxon>Lophotrochozoa</taxon>
        <taxon>Platyhelminthes</taxon>
        <taxon>Trematoda</taxon>
        <taxon>Digenea</taxon>
        <taxon>Plagiorchiida</taxon>
        <taxon>Pronocephalata</taxon>
        <taxon>Paramphistomoidea</taxon>
        <taxon>Paramphistomidae</taxon>
        <taxon>Calicophoron</taxon>
    </lineage>
</organism>
<gene>
    <name evidence="2" type="ORF">CDAUBV1_LOCUS10320</name>
</gene>
<dbReference type="AlphaFoldDB" id="A0AAV2TGJ3"/>
<reference evidence="2" key="1">
    <citation type="submission" date="2024-06" db="EMBL/GenBank/DDBJ databases">
        <authorList>
            <person name="Liu X."/>
            <person name="Lenzi L."/>
            <person name="Haldenby T S."/>
            <person name="Uol C."/>
        </authorList>
    </citation>
    <scope>NUCLEOTIDE SEQUENCE</scope>
</reference>